<dbReference type="Proteomes" id="UP001347796">
    <property type="component" value="Unassembled WGS sequence"/>
</dbReference>
<gene>
    <name evidence="3" type="ORF">SNE40_013395</name>
</gene>
<keyword evidence="2" id="KW-0812">Transmembrane</keyword>
<proteinExistence type="inferred from homology"/>
<feature type="transmembrane region" description="Helical" evidence="2">
    <location>
        <begin position="110"/>
        <end position="131"/>
    </location>
</feature>
<dbReference type="AlphaFoldDB" id="A0AAN8PNG0"/>
<protein>
    <submittedName>
        <fullName evidence="3">Uncharacterized protein</fullName>
    </submittedName>
</protein>
<dbReference type="Pfam" id="PF14997">
    <property type="entry name" value="CECR6_TMEM121"/>
    <property type="match status" value="1"/>
</dbReference>
<dbReference type="InterPro" id="IPR026624">
    <property type="entry name" value="CECR6"/>
</dbReference>
<feature type="transmembrane region" description="Helical" evidence="2">
    <location>
        <begin position="6"/>
        <end position="29"/>
    </location>
</feature>
<keyword evidence="2" id="KW-0472">Membrane</keyword>
<comment type="similarity">
    <text evidence="1">Belongs to the TMEM121 family.</text>
</comment>
<keyword evidence="4" id="KW-1185">Reference proteome</keyword>
<accession>A0AAN8PNG0</accession>
<reference evidence="3 4" key="1">
    <citation type="submission" date="2024-01" db="EMBL/GenBank/DDBJ databases">
        <title>The genome of the rayed Mediterranean limpet Patella caerulea (Linnaeus, 1758).</title>
        <authorList>
            <person name="Anh-Thu Weber A."/>
            <person name="Halstead-Nussloch G."/>
        </authorList>
    </citation>
    <scope>NUCLEOTIDE SEQUENCE [LARGE SCALE GENOMIC DNA]</scope>
    <source>
        <strain evidence="3">AATW-2023a</strain>
        <tissue evidence="3">Whole specimen</tissue>
    </source>
</reference>
<feature type="transmembrane region" description="Helical" evidence="2">
    <location>
        <begin position="184"/>
        <end position="203"/>
    </location>
</feature>
<dbReference type="PANTHER" id="PTHR47399">
    <property type="entry name" value="TRANSMEMBRANE PROTEIN 121B"/>
    <property type="match status" value="1"/>
</dbReference>
<sequence length="305" mass="35365">MDKCALIPTRIITILLVILQGTILDYYLIKYNNWYWYAWIAADLALLFVFIMTFVISYRHLNLMRTSTTPVQVGSLPLVYFAWLVYSILLAIRVGLIFKDIAWKLKEEDFFGPNTIKVTISLAAVIFFLLLQSHHNAPHHSRRENQIEHLTKTIVFDILDSVDILDVFFVRSAKDALLPGLEEGILIIACVNLILPTLPLMTLSRIHFGFKVIPRNIDILHRLLLLFIVNAPLLSIRLVLWHRLDQDISTFIVKNLFVIVVMLYELHKEFKYGKENLGRNDNTHVGLEYPEEEEEMVQYGQSNAK</sequence>
<evidence type="ECO:0000256" key="1">
    <source>
        <dbReference type="ARBA" id="ARBA00007711"/>
    </source>
</evidence>
<dbReference type="InterPro" id="IPR032776">
    <property type="entry name" value="CECR6/TMEM121"/>
</dbReference>
<comment type="caution">
    <text evidence="3">The sequence shown here is derived from an EMBL/GenBank/DDBJ whole genome shotgun (WGS) entry which is preliminary data.</text>
</comment>
<evidence type="ECO:0000313" key="4">
    <source>
        <dbReference type="Proteomes" id="UP001347796"/>
    </source>
</evidence>
<feature type="transmembrane region" description="Helical" evidence="2">
    <location>
        <begin position="36"/>
        <end position="58"/>
    </location>
</feature>
<keyword evidence="2" id="KW-1133">Transmembrane helix</keyword>
<feature type="transmembrane region" description="Helical" evidence="2">
    <location>
        <begin position="223"/>
        <end position="242"/>
    </location>
</feature>
<name>A0AAN8PNG0_PATCE</name>
<evidence type="ECO:0000256" key="2">
    <source>
        <dbReference type="SAM" id="Phobius"/>
    </source>
</evidence>
<dbReference type="PANTHER" id="PTHR47399:SF1">
    <property type="entry name" value="TRANSMEMBRANE PROTEIN 121B"/>
    <property type="match status" value="1"/>
</dbReference>
<organism evidence="3 4">
    <name type="scientific">Patella caerulea</name>
    <name type="common">Rayed Mediterranean limpet</name>
    <dbReference type="NCBI Taxonomy" id="87958"/>
    <lineage>
        <taxon>Eukaryota</taxon>
        <taxon>Metazoa</taxon>
        <taxon>Spiralia</taxon>
        <taxon>Lophotrochozoa</taxon>
        <taxon>Mollusca</taxon>
        <taxon>Gastropoda</taxon>
        <taxon>Patellogastropoda</taxon>
        <taxon>Patelloidea</taxon>
        <taxon>Patellidae</taxon>
        <taxon>Patella</taxon>
    </lineage>
</organism>
<dbReference type="EMBL" id="JAZGQO010000010">
    <property type="protein sequence ID" value="KAK6174821.1"/>
    <property type="molecule type" value="Genomic_DNA"/>
</dbReference>
<evidence type="ECO:0000313" key="3">
    <source>
        <dbReference type="EMBL" id="KAK6174821.1"/>
    </source>
</evidence>
<feature type="transmembrane region" description="Helical" evidence="2">
    <location>
        <begin position="78"/>
        <end position="98"/>
    </location>
</feature>